<name>A0A9P1MVR5_9PELO</name>
<feature type="domain" description="RING-type" evidence="8">
    <location>
        <begin position="104"/>
        <end position="148"/>
    </location>
</feature>
<keyword evidence="5" id="KW-0175">Coiled coil</keyword>
<evidence type="ECO:0000256" key="1">
    <source>
        <dbReference type="ARBA" id="ARBA00022723"/>
    </source>
</evidence>
<feature type="coiled-coil region" evidence="5">
    <location>
        <begin position="76"/>
        <end position="103"/>
    </location>
</feature>
<dbReference type="CDD" id="cd16553">
    <property type="entry name" value="RING-HC_RNF170"/>
    <property type="match status" value="1"/>
</dbReference>
<reference evidence="9" key="1">
    <citation type="submission" date="2022-11" db="EMBL/GenBank/DDBJ databases">
        <authorList>
            <person name="Kikuchi T."/>
        </authorList>
    </citation>
    <scope>NUCLEOTIDE SEQUENCE</scope>
    <source>
        <strain evidence="9">PS1010</strain>
    </source>
</reference>
<dbReference type="InterPro" id="IPR017907">
    <property type="entry name" value="Znf_RING_CS"/>
</dbReference>
<organism evidence="9 10">
    <name type="scientific">Caenorhabditis angaria</name>
    <dbReference type="NCBI Taxonomy" id="860376"/>
    <lineage>
        <taxon>Eukaryota</taxon>
        <taxon>Metazoa</taxon>
        <taxon>Ecdysozoa</taxon>
        <taxon>Nematoda</taxon>
        <taxon>Chromadorea</taxon>
        <taxon>Rhabditida</taxon>
        <taxon>Rhabditina</taxon>
        <taxon>Rhabditomorpha</taxon>
        <taxon>Rhabditoidea</taxon>
        <taxon>Rhabditidae</taxon>
        <taxon>Peloderinae</taxon>
        <taxon>Caenorhabditis</taxon>
    </lineage>
</organism>
<feature type="transmembrane region" description="Helical" evidence="7">
    <location>
        <begin position="237"/>
        <end position="258"/>
    </location>
</feature>
<evidence type="ECO:0000313" key="10">
    <source>
        <dbReference type="Proteomes" id="UP001152747"/>
    </source>
</evidence>
<dbReference type="InterPro" id="IPR027370">
    <property type="entry name" value="Znf-RING_euk"/>
</dbReference>
<dbReference type="PROSITE" id="PS50089">
    <property type="entry name" value="ZF_RING_2"/>
    <property type="match status" value="1"/>
</dbReference>
<evidence type="ECO:0000256" key="3">
    <source>
        <dbReference type="ARBA" id="ARBA00022833"/>
    </source>
</evidence>
<keyword evidence="7" id="KW-0812">Transmembrane</keyword>
<feature type="region of interest" description="Disordered" evidence="6">
    <location>
        <begin position="162"/>
        <end position="188"/>
    </location>
</feature>
<feature type="transmembrane region" description="Helical" evidence="7">
    <location>
        <begin position="264"/>
        <end position="286"/>
    </location>
</feature>
<dbReference type="Gene3D" id="3.30.40.10">
    <property type="entry name" value="Zinc/RING finger domain, C3HC4 (zinc finger)"/>
    <property type="match status" value="1"/>
</dbReference>
<evidence type="ECO:0000313" key="9">
    <source>
        <dbReference type="EMBL" id="CAI5440573.1"/>
    </source>
</evidence>
<feature type="compositionally biased region" description="Acidic residues" evidence="6">
    <location>
        <begin position="313"/>
        <end position="341"/>
    </location>
</feature>
<dbReference type="PANTHER" id="PTHR22894:SF5">
    <property type="entry name" value="RING-TYPE DOMAIN-CONTAINING PROTEIN"/>
    <property type="match status" value="1"/>
</dbReference>
<dbReference type="OrthoDB" id="9049620at2759"/>
<evidence type="ECO:0000256" key="2">
    <source>
        <dbReference type="ARBA" id="ARBA00022771"/>
    </source>
</evidence>
<feature type="transmembrane region" description="Helical" evidence="7">
    <location>
        <begin position="29"/>
        <end position="49"/>
    </location>
</feature>
<dbReference type="PANTHER" id="PTHR22894">
    <property type="entry name" value="RING-TYPE DOMAIN-CONTAINING PROTEIN"/>
    <property type="match status" value="1"/>
</dbReference>
<dbReference type="Pfam" id="PF13445">
    <property type="entry name" value="zf-RING_UBOX"/>
    <property type="match status" value="1"/>
</dbReference>
<keyword evidence="7" id="KW-1133">Transmembrane helix</keyword>
<comment type="caution">
    <text evidence="9">The sequence shown here is derived from an EMBL/GenBank/DDBJ whole genome shotgun (WGS) entry which is preliminary data.</text>
</comment>
<dbReference type="GO" id="GO:0008270">
    <property type="term" value="F:zinc ion binding"/>
    <property type="evidence" value="ECO:0007669"/>
    <property type="project" value="UniProtKB-KW"/>
</dbReference>
<keyword evidence="1" id="KW-0479">Metal-binding</keyword>
<sequence length="341" mass="39042">MDDPAEILHDDSIAGILFDDGIDGLDLEVIFSLLITLIVGFVIIGRFLTNLYRNRFWNRGGNGIHPDHRENVNGFRETEEQKLERQAATRRRIEEAKQQANHECPICLGEAEFSVLTDCGHVFCCRCIIGYWQHSKPIVKPVDCAICRTTIHMLLPLQWPNQSDEEPEAEPASNQESTSSDAPNNNNQDLLLENNIRINDYNRRFSRNRPILDYIRDVPVLVPYVLRNFMNNDIFTMVYQVRVAVIIITVILYFLIPMDVVPEGIYGLVGFFDDCMIGFVVIGYLIRFLRDYMARRGLVGPNNMADDGPIILPDEDVEDEDVEDEASEDDSEEPPNLDYLD</sequence>
<accession>A0A9P1MVR5</accession>
<protein>
    <recommendedName>
        <fullName evidence="8">RING-type domain-containing protein</fullName>
    </recommendedName>
</protein>
<feature type="region of interest" description="Disordered" evidence="6">
    <location>
        <begin position="306"/>
        <end position="341"/>
    </location>
</feature>
<keyword evidence="3" id="KW-0862">Zinc</keyword>
<keyword evidence="7" id="KW-0472">Membrane</keyword>
<dbReference type="InterPro" id="IPR013083">
    <property type="entry name" value="Znf_RING/FYVE/PHD"/>
</dbReference>
<feature type="compositionally biased region" description="Polar residues" evidence="6">
    <location>
        <begin position="172"/>
        <end position="183"/>
    </location>
</feature>
<evidence type="ECO:0000256" key="6">
    <source>
        <dbReference type="SAM" id="MobiDB-lite"/>
    </source>
</evidence>
<gene>
    <name evidence="9" type="ORF">CAMP_LOCUS3210</name>
</gene>
<evidence type="ECO:0000256" key="5">
    <source>
        <dbReference type="SAM" id="Coils"/>
    </source>
</evidence>
<dbReference type="AlphaFoldDB" id="A0A9P1MVR5"/>
<keyword evidence="10" id="KW-1185">Reference proteome</keyword>
<dbReference type="EMBL" id="CANHGI010000002">
    <property type="protein sequence ID" value="CAI5440573.1"/>
    <property type="molecule type" value="Genomic_DNA"/>
</dbReference>
<dbReference type="SUPFAM" id="SSF57850">
    <property type="entry name" value="RING/U-box"/>
    <property type="match status" value="1"/>
</dbReference>
<keyword evidence="2 4" id="KW-0863">Zinc-finger</keyword>
<proteinExistence type="predicted"/>
<dbReference type="InterPro" id="IPR038896">
    <property type="entry name" value="RNF170"/>
</dbReference>
<evidence type="ECO:0000256" key="4">
    <source>
        <dbReference type="PROSITE-ProRule" id="PRU00175"/>
    </source>
</evidence>
<dbReference type="Proteomes" id="UP001152747">
    <property type="component" value="Unassembled WGS sequence"/>
</dbReference>
<dbReference type="SMART" id="SM00184">
    <property type="entry name" value="RING"/>
    <property type="match status" value="1"/>
</dbReference>
<evidence type="ECO:0000256" key="7">
    <source>
        <dbReference type="SAM" id="Phobius"/>
    </source>
</evidence>
<dbReference type="InterPro" id="IPR001841">
    <property type="entry name" value="Znf_RING"/>
</dbReference>
<dbReference type="PROSITE" id="PS00518">
    <property type="entry name" value="ZF_RING_1"/>
    <property type="match status" value="1"/>
</dbReference>
<evidence type="ECO:0000259" key="8">
    <source>
        <dbReference type="PROSITE" id="PS50089"/>
    </source>
</evidence>
<dbReference type="GO" id="GO:0061630">
    <property type="term" value="F:ubiquitin protein ligase activity"/>
    <property type="evidence" value="ECO:0007669"/>
    <property type="project" value="InterPro"/>
</dbReference>